<dbReference type="Proteomes" id="UP000677913">
    <property type="component" value="Unassembled WGS sequence"/>
</dbReference>
<dbReference type="InterPro" id="IPR018584">
    <property type="entry name" value="GT87"/>
</dbReference>
<feature type="transmembrane region" description="Helical" evidence="9">
    <location>
        <begin position="114"/>
        <end position="132"/>
    </location>
</feature>
<dbReference type="RefSeq" id="WP_211469660.1">
    <property type="nucleotide sequence ID" value="NZ_JAGSXH010000077.1"/>
</dbReference>
<evidence type="ECO:0000313" key="11">
    <source>
        <dbReference type="Proteomes" id="UP000677913"/>
    </source>
</evidence>
<keyword evidence="5 9" id="KW-1133">Transmembrane helix</keyword>
<feature type="transmembrane region" description="Helical" evidence="9">
    <location>
        <begin position="201"/>
        <end position="222"/>
    </location>
</feature>
<comment type="subcellular location">
    <subcellularLocation>
        <location evidence="1">Cell membrane</location>
        <topology evidence="1">Multi-pass membrane protein</topology>
    </subcellularLocation>
</comment>
<feature type="transmembrane region" description="Helical" evidence="9">
    <location>
        <begin position="89"/>
        <end position="107"/>
    </location>
</feature>
<evidence type="ECO:0000256" key="4">
    <source>
        <dbReference type="ARBA" id="ARBA00022692"/>
    </source>
</evidence>
<name>A0A8J8BDI8_9ACTN</name>
<feature type="transmembrane region" description="Helical" evidence="9">
    <location>
        <begin position="375"/>
        <end position="399"/>
    </location>
</feature>
<feature type="transmembrane region" description="Helical" evidence="9">
    <location>
        <begin position="351"/>
        <end position="369"/>
    </location>
</feature>
<keyword evidence="2" id="KW-1003">Cell membrane</keyword>
<keyword evidence="4 9" id="KW-0812">Transmembrane</keyword>
<reference evidence="10" key="1">
    <citation type="submission" date="2021-04" db="EMBL/GenBank/DDBJ databases">
        <title>Genome based classification of Actinospica acidithermotolerans sp. nov., an actinobacterium isolated from an Indonesian hot spring.</title>
        <authorList>
            <person name="Kusuma A.B."/>
            <person name="Putra K.E."/>
            <person name="Nafisah S."/>
            <person name="Loh J."/>
            <person name="Nouioui I."/>
            <person name="Goodfellow M."/>
        </authorList>
    </citation>
    <scope>NUCLEOTIDE SEQUENCE</scope>
    <source>
        <strain evidence="10">DSM 45618</strain>
    </source>
</reference>
<comment type="caution">
    <text evidence="10">The sequence shown here is derived from an EMBL/GenBank/DDBJ whole genome shotgun (WGS) entry which is preliminary data.</text>
</comment>
<feature type="transmembrane region" description="Helical" evidence="9">
    <location>
        <begin position="12"/>
        <end position="34"/>
    </location>
</feature>
<proteinExistence type="inferred from homology"/>
<comment type="similarity">
    <text evidence="7">Belongs to the glycosyltransferase 87 family.</text>
</comment>
<feature type="transmembrane region" description="Helical" evidence="9">
    <location>
        <begin position="280"/>
        <end position="297"/>
    </location>
</feature>
<evidence type="ECO:0000256" key="3">
    <source>
        <dbReference type="ARBA" id="ARBA00022679"/>
    </source>
</evidence>
<evidence type="ECO:0000256" key="5">
    <source>
        <dbReference type="ARBA" id="ARBA00022989"/>
    </source>
</evidence>
<keyword evidence="3" id="KW-0808">Transferase</keyword>
<evidence type="ECO:0000256" key="2">
    <source>
        <dbReference type="ARBA" id="ARBA00022475"/>
    </source>
</evidence>
<feature type="compositionally biased region" description="Low complexity" evidence="8">
    <location>
        <begin position="448"/>
        <end position="461"/>
    </location>
</feature>
<evidence type="ECO:0000313" key="10">
    <source>
        <dbReference type="EMBL" id="MBS2965303.1"/>
    </source>
</evidence>
<dbReference type="Pfam" id="PF09594">
    <property type="entry name" value="GT87"/>
    <property type="match status" value="1"/>
</dbReference>
<protein>
    <submittedName>
        <fullName evidence="10">DUF2029 domain-containing protein</fullName>
    </submittedName>
</protein>
<keyword evidence="6 9" id="KW-0472">Membrane</keyword>
<dbReference type="EMBL" id="JAGSXH010000077">
    <property type="protein sequence ID" value="MBS2965303.1"/>
    <property type="molecule type" value="Genomic_DNA"/>
</dbReference>
<accession>A0A8J8BDI8</accession>
<evidence type="ECO:0000256" key="8">
    <source>
        <dbReference type="SAM" id="MobiDB-lite"/>
    </source>
</evidence>
<feature type="compositionally biased region" description="Acidic residues" evidence="8">
    <location>
        <begin position="462"/>
        <end position="476"/>
    </location>
</feature>
<evidence type="ECO:0000256" key="9">
    <source>
        <dbReference type="SAM" id="Phobius"/>
    </source>
</evidence>
<feature type="transmembrane region" description="Helical" evidence="9">
    <location>
        <begin position="171"/>
        <end position="189"/>
    </location>
</feature>
<dbReference type="GO" id="GO:0016758">
    <property type="term" value="F:hexosyltransferase activity"/>
    <property type="evidence" value="ECO:0007669"/>
    <property type="project" value="InterPro"/>
</dbReference>
<evidence type="ECO:0000256" key="6">
    <source>
        <dbReference type="ARBA" id="ARBA00023136"/>
    </source>
</evidence>
<dbReference type="AlphaFoldDB" id="A0A8J8BDI8"/>
<gene>
    <name evidence="10" type="ORF">KGA66_19795</name>
</gene>
<feature type="transmembrane region" description="Helical" evidence="9">
    <location>
        <begin position="309"/>
        <end position="339"/>
    </location>
</feature>
<sequence>MSQLNRRTLYVLLGWFASRIPLYLMTTGHLWAWYGRRDVGDITVYLRWVDGALKHGALPIDPSWQYPPLVGPLLLMPKLLPGADYQGQFVRMAFIADAIVIAVLLWTSRRRGNWLGPWFWILSVPFLGPLIYGRFDVFSALFVVAALAVLGKGVPVPGAAPGERQLNGRRWLAGALIGLGAAVKIWPGLTVFGLPRSKRGWQTIATAVFSAVAATVICALAFRNGSWFLHNQGNRGIEVESIWALPFLLARRAHIWHGRIHGHYGSLEVLGHGAGYAGKAALLSTVLVFALLAWWWWRKQWRPAVVADATLVATLLMIVTSRVISPQYLIWLLATAAFCLLSKDTSQRRSALLILLSLPLTQWIFPYNFSSLLHFHLGPILVLLLRDALLAGAALFGFVDLWRDTVTGPFLPRRRGSATPLADLSASEPPSATEPAKEPSGSGRGRADSGAALAAGAPAEAADAEPGEPGEPDEVGAADQVESAGTLPA</sequence>
<organism evidence="10 11">
    <name type="scientific">Actinocrinis puniceicyclus</name>
    <dbReference type="NCBI Taxonomy" id="977794"/>
    <lineage>
        <taxon>Bacteria</taxon>
        <taxon>Bacillati</taxon>
        <taxon>Actinomycetota</taxon>
        <taxon>Actinomycetes</taxon>
        <taxon>Catenulisporales</taxon>
        <taxon>Actinospicaceae</taxon>
        <taxon>Actinocrinis</taxon>
    </lineage>
</organism>
<keyword evidence="11" id="KW-1185">Reference proteome</keyword>
<feature type="region of interest" description="Disordered" evidence="8">
    <location>
        <begin position="417"/>
        <end position="489"/>
    </location>
</feature>
<evidence type="ECO:0000256" key="7">
    <source>
        <dbReference type="ARBA" id="ARBA00024033"/>
    </source>
</evidence>
<evidence type="ECO:0000256" key="1">
    <source>
        <dbReference type="ARBA" id="ARBA00004651"/>
    </source>
</evidence>
<feature type="transmembrane region" description="Helical" evidence="9">
    <location>
        <begin position="138"/>
        <end position="159"/>
    </location>
</feature>
<dbReference type="GO" id="GO:0005886">
    <property type="term" value="C:plasma membrane"/>
    <property type="evidence" value="ECO:0007669"/>
    <property type="project" value="UniProtKB-SubCell"/>
</dbReference>